<reference evidence="1 2" key="2">
    <citation type="journal article" date="2022" name="Mol. Ecol. Resour.">
        <title>The genomes of chicory, endive, great burdock and yacon provide insights into Asteraceae paleo-polyploidization history and plant inulin production.</title>
        <authorList>
            <person name="Fan W."/>
            <person name="Wang S."/>
            <person name="Wang H."/>
            <person name="Wang A."/>
            <person name="Jiang F."/>
            <person name="Liu H."/>
            <person name="Zhao H."/>
            <person name="Xu D."/>
            <person name="Zhang Y."/>
        </authorList>
    </citation>
    <scope>NUCLEOTIDE SEQUENCE [LARGE SCALE GENOMIC DNA]</scope>
    <source>
        <strain evidence="2">cv. Punajuju</strain>
        <tissue evidence="1">Leaves</tissue>
    </source>
</reference>
<dbReference type="Proteomes" id="UP001055811">
    <property type="component" value="Linkage Group LG01"/>
</dbReference>
<comment type="caution">
    <text evidence="1">The sequence shown here is derived from an EMBL/GenBank/DDBJ whole genome shotgun (WGS) entry which is preliminary data.</text>
</comment>
<proteinExistence type="predicted"/>
<evidence type="ECO:0000313" key="1">
    <source>
        <dbReference type="EMBL" id="KAI3792945.1"/>
    </source>
</evidence>
<name>A0ACB9HB23_CICIN</name>
<keyword evidence="2" id="KW-1185">Reference proteome</keyword>
<accession>A0ACB9HB23</accession>
<organism evidence="1 2">
    <name type="scientific">Cichorium intybus</name>
    <name type="common">Chicory</name>
    <dbReference type="NCBI Taxonomy" id="13427"/>
    <lineage>
        <taxon>Eukaryota</taxon>
        <taxon>Viridiplantae</taxon>
        <taxon>Streptophyta</taxon>
        <taxon>Embryophyta</taxon>
        <taxon>Tracheophyta</taxon>
        <taxon>Spermatophyta</taxon>
        <taxon>Magnoliopsida</taxon>
        <taxon>eudicotyledons</taxon>
        <taxon>Gunneridae</taxon>
        <taxon>Pentapetalae</taxon>
        <taxon>asterids</taxon>
        <taxon>campanulids</taxon>
        <taxon>Asterales</taxon>
        <taxon>Asteraceae</taxon>
        <taxon>Cichorioideae</taxon>
        <taxon>Cichorieae</taxon>
        <taxon>Cichoriinae</taxon>
        <taxon>Cichorium</taxon>
    </lineage>
</organism>
<evidence type="ECO:0000313" key="2">
    <source>
        <dbReference type="Proteomes" id="UP001055811"/>
    </source>
</evidence>
<sequence length="111" mass="12457">MVHFHSKRVKGYTTLSAFFIVSKSQRHSRTRLLNLASGSRLHRPPDDCSRRPGGQTSYPLHPPASGDGDRSISGTSIFLSNPNSSIDLSFFLKHRFQGHTHTKKKSCSKMF</sequence>
<gene>
    <name evidence="1" type="ORF">L2E82_06839</name>
</gene>
<protein>
    <submittedName>
        <fullName evidence="1">Uncharacterized protein</fullName>
    </submittedName>
</protein>
<reference evidence="2" key="1">
    <citation type="journal article" date="2022" name="Mol. Ecol. Resour.">
        <title>The genomes of chicory, endive, great burdock and yacon provide insights into Asteraceae palaeo-polyploidization history and plant inulin production.</title>
        <authorList>
            <person name="Fan W."/>
            <person name="Wang S."/>
            <person name="Wang H."/>
            <person name="Wang A."/>
            <person name="Jiang F."/>
            <person name="Liu H."/>
            <person name="Zhao H."/>
            <person name="Xu D."/>
            <person name="Zhang Y."/>
        </authorList>
    </citation>
    <scope>NUCLEOTIDE SEQUENCE [LARGE SCALE GENOMIC DNA]</scope>
    <source>
        <strain evidence="2">cv. Punajuju</strain>
    </source>
</reference>
<dbReference type="EMBL" id="CM042009">
    <property type="protein sequence ID" value="KAI3792945.1"/>
    <property type="molecule type" value="Genomic_DNA"/>
</dbReference>